<evidence type="ECO:0000256" key="1">
    <source>
        <dbReference type="SAM" id="MobiDB-lite"/>
    </source>
</evidence>
<sequence>MKKIVLVLAIAGFIGAGTTTAVACEGGKCKMEHADKAKKGKKGKKSAESCQMATAATDNKEAKPACCMKKDASKAEISKETKSKD</sequence>
<feature type="region of interest" description="Disordered" evidence="1">
    <location>
        <begin position="35"/>
        <end position="62"/>
    </location>
</feature>
<feature type="signal peptide" evidence="2">
    <location>
        <begin position="1"/>
        <end position="23"/>
    </location>
</feature>
<dbReference type="PROSITE" id="PS51257">
    <property type="entry name" value="PROKAR_LIPOPROTEIN"/>
    <property type="match status" value="1"/>
</dbReference>
<protein>
    <submittedName>
        <fullName evidence="3">Uncharacterized protein</fullName>
    </submittedName>
</protein>
<evidence type="ECO:0000313" key="3">
    <source>
        <dbReference type="EMBL" id="NEM98832.1"/>
    </source>
</evidence>
<accession>A0A6B3LPK7</accession>
<dbReference type="RefSeq" id="WP_163915723.1">
    <property type="nucleotide sequence ID" value="NZ_JAAGWD010000006.1"/>
</dbReference>
<dbReference type="EMBL" id="JAAGWD010000006">
    <property type="protein sequence ID" value="NEM98832.1"/>
    <property type="molecule type" value="Genomic_DNA"/>
</dbReference>
<keyword evidence="4" id="KW-1185">Reference proteome</keyword>
<reference evidence="3 4" key="1">
    <citation type="submission" date="2020-02" db="EMBL/GenBank/DDBJ databases">
        <authorList>
            <person name="Kim M.K."/>
        </authorList>
    </citation>
    <scope>NUCLEOTIDE SEQUENCE [LARGE SCALE GENOMIC DNA]</scope>
    <source>
        <strain evidence="3 4">BT327</strain>
    </source>
</reference>
<feature type="compositionally biased region" description="Polar residues" evidence="1">
    <location>
        <begin position="48"/>
        <end position="57"/>
    </location>
</feature>
<evidence type="ECO:0000256" key="2">
    <source>
        <dbReference type="SAM" id="SignalP"/>
    </source>
</evidence>
<feature type="chain" id="PRO_5025664165" evidence="2">
    <location>
        <begin position="24"/>
        <end position="85"/>
    </location>
</feature>
<keyword evidence="2" id="KW-0732">Signal</keyword>
<dbReference type="Proteomes" id="UP000474777">
    <property type="component" value="Unassembled WGS sequence"/>
</dbReference>
<evidence type="ECO:0000313" key="4">
    <source>
        <dbReference type="Proteomes" id="UP000474777"/>
    </source>
</evidence>
<gene>
    <name evidence="3" type="ORF">GXP69_14100</name>
</gene>
<name>A0A6B3LPK7_9BACT</name>
<comment type="caution">
    <text evidence="3">The sequence shown here is derived from an EMBL/GenBank/DDBJ whole genome shotgun (WGS) entry which is preliminary data.</text>
</comment>
<dbReference type="AlphaFoldDB" id="A0A6B3LPK7"/>
<organism evidence="3 4">
    <name type="scientific">Pontibacter burrus</name>
    <dbReference type="NCBI Taxonomy" id="2704466"/>
    <lineage>
        <taxon>Bacteria</taxon>
        <taxon>Pseudomonadati</taxon>
        <taxon>Bacteroidota</taxon>
        <taxon>Cytophagia</taxon>
        <taxon>Cytophagales</taxon>
        <taxon>Hymenobacteraceae</taxon>
        <taxon>Pontibacter</taxon>
    </lineage>
</organism>
<proteinExistence type="predicted"/>